<evidence type="ECO:0000256" key="6">
    <source>
        <dbReference type="ARBA" id="ARBA00022927"/>
    </source>
</evidence>
<feature type="transmembrane region" description="Helical" evidence="10">
    <location>
        <begin position="493"/>
        <end position="520"/>
    </location>
</feature>
<dbReference type="EMBL" id="MH590839">
    <property type="protein sequence ID" value="QED11045.1"/>
    <property type="molecule type" value="Genomic_DNA"/>
</dbReference>
<dbReference type="NCBIfam" id="TIGR00728">
    <property type="entry name" value="OPT_sfam"/>
    <property type="match status" value="1"/>
</dbReference>
<feature type="transmembrane region" description="Helical" evidence="10">
    <location>
        <begin position="722"/>
        <end position="743"/>
    </location>
</feature>
<dbReference type="GO" id="GO:0015031">
    <property type="term" value="P:protein transport"/>
    <property type="evidence" value="ECO:0007669"/>
    <property type="project" value="UniProtKB-KW"/>
</dbReference>
<sequence length="774" mass="86120">MATVPTLEKDPSFDEKKSNSDIKVASYDNEKGPHGIEDIPLSEIGDVYEAPRLIDLGADGKERPIESDMDYATRLMSLEDDPTLRIFTFRMCFLSLGLSCFGAVLGQIFTVSVSALFLQIISYILGKVLEEAIPGPGSDLRVFGFGVTIPDNKFWRFMNHGTFNIKEHVAISIMSSTASNSALAISIFAAQDLYYNVEPNAAVGIFTLIGSQMIGYGMAGIMRSILVYPTFAVYPQLVPTVQMFDALHRGHANVMQKKRLRFFWMIFVAIFVWEWFPEYIAPTLTGISIFCLAKQDSPWVTRIFGGAAGNEGLGAFSICLDWAYVGAGGGDIGALFTPLSTQLSLYAGCAVCMICFCACYAANVWNTQNFPFLTQLLFFENGTQYRQLEILNDDFTLNEEKLALAGLPWYAASQLLYKISRTMYIGAAVTHFFLWHSQNVWEILRSKKECEDPHYHKMKVYKEMNNWYYLGIFVACIGMSFGTTYGAKSGLPWWALIVALIFAWIFVPIIGTLYCTVGYAPSIENMIQMLGGALVPGKPVANMYFTCYGYNSLTQALALLKDLKLGQYTKLPPRWTFGVQTIGTIIGGLLNFAIMKSVLANNREILLDVQGSNVWSGQQVQSYNSAAIAWGALGKPLYATGTRYGFVPYMLIAGLGFPIPFYLLHKKFPKFGFNFVFTPILVAELGYLSVGINSSVFTTFCLAVFSQYYLRKYRATWFRKYNFLLSAALDGGTSVMIFVWTFAVGGGGNKIVEFPVWALNPGAGKNPDYCMRLT</sequence>
<organism evidence="11">
    <name type="scientific">Flammulina velutipes</name>
    <name type="common">Agaricus velutipes</name>
    <dbReference type="NCBI Taxonomy" id="38945"/>
    <lineage>
        <taxon>Eukaryota</taxon>
        <taxon>Fungi</taxon>
        <taxon>Dikarya</taxon>
        <taxon>Basidiomycota</taxon>
        <taxon>Agaricomycotina</taxon>
        <taxon>Agaricomycetes</taxon>
        <taxon>Agaricomycetidae</taxon>
        <taxon>Agaricales</taxon>
        <taxon>Marasmiineae</taxon>
        <taxon>Physalacriaceae</taxon>
        <taxon>Flammulina</taxon>
    </lineage>
</organism>
<protein>
    <submittedName>
        <fullName evidence="11">Oligopeptide transporter 1</fullName>
    </submittedName>
</protein>
<keyword evidence="5" id="KW-0571">Peptide transport</keyword>
<dbReference type="PANTHER" id="PTHR22601">
    <property type="entry name" value="ISP4 LIKE PROTEIN"/>
    <property type="match status" value="1"/>
</dbReference>
<feature type="transmembrane region" description="Helical" evidence="10">
    <location>
        <begin position="201"/>
        <end position="219"/>
    </location>
</feature>
<feature type="compositionally biased region" description="Basic and acidic residues" evidence="9">
    <location>
        <begin position="7"/>
        <end position="20"/>
    </location>
</feature>
<keyword evidence="6" id="KW-0653">Protein transport</keyword>
<dbReference type="GO" id="GO:0016020">
    <property type="term" value="C:membrane"/>
    <property type="evidence" value="ECO:0007669"/>
    <property type="project" value="UniProtKB-SubCell"/>
</dbReference>
<evidence type="ECO:0000256" key="3">
    <source>
        <dbReference type="ARBA" id="ARBA00022448"/>
    </source>
</evidence>
<evidence type="ECO:0000256" key="2">
    <source>
        <dbReference type="ARBA" id="ARBA00008807"/>
    </source>
</evidence>
<evidence type="ECO:0000256" key="9">
    <source>
        <dbReference type="SAM" id="MobiDB-lite"/>
    </source>
</evidence>
<evidence type="ECO:0000313" key="11">
    <source>
        <dbReference type="EMBL" id="QED11045.1"/>
    </source>
</evidence>
<dbReference type="AlphaFoldDB" id="A0A5B8WIW6"/>
<feature type="transmembrane region" description="Helical" evidence="10">
    <location>
        <begin position="575"/>
        <end position="594"/>
    </location>
</feature>
<keyword evidence="4 10" id="KW-0812">Transmembrane</keyword>
<keyword evidence="8 10" id="KW-0472">Membrane</keyword>
<feature type="transmembrane region" description="Helical" evidence="10">
    <location>
        <begin position="169"/>
        <end position="189"/>
    </location>
</feature>
<name>A0A5B8WIW6_FLAVE</name>
<evidence type="ECO:0000256" key="5">
    <source>
        <dbReference type="ARBA" id="ARBA00022856"/>
    </source>
</evidence>
<feature type="transmembrane region" description="Helical" evidence="10">
    <location>
        <begin position="694"/>
        <end position="710"/>
    </location>
</feature>
<feature type="transmembrane region" description="Helical" evidence="10">
    <location>
        <begin position="259"/>
        <end position="276"/>
    </location>
</feature>
<evidence type="ECO:0000256" key="10">
    <source>
        <dbReference type="SAM" id="Phobius"/>
    </source>
</evidence>
<dbReference type="InterPro" id="IPR004648">
    <property type="entry name" value="Oligpept_transpt"/>
</dbReference>
<keyword evidence="3" id="KW-0813">Transport</keyword>
<evidence type="ECO:0000256" key="4">
    <source>
        <dbReference type="ARBA" id="ARBA00022692"/>
    </source>
</evidence>
<feature type="transmembrane region" description="Helical" evidence="10">
    <location>
        <begin position="92"/>
        <end position="125"/>
    </location>
</feature>
<evidence type="ECO:0000256" key="1">
    <source>
        <dbReference type="ARBA" id="ARBA00004141"/>
    </source>
</evidence>
<comment type="similarity">
    <text evidence="2">Belongs to the oligopeptide OPT transporter family.</text>
</comment>
<dbReference type="GO" id="GO:0035673">
    <property type="term" value="F:oligopeptide transmembrane transporter activity"/>
    <property type="evidence" value="ECO:0007669"/>
    <property type="project" value="InterPro"/>
</dbReference>
<evidence type="ECO:0000256" key="8">
    <source>
        <dbReference type="ARBA" id="ARBA00023136"/>
    </source>
</evidence>
<feature type="transmembrane region" description="Helical" evidence="10">
    <location>
        <begin position="467"/>
        <end position="487"/>
    </location>
</feature>
<feature type="transmembrane region" description="Helical" evidence="10">
    <location>
        <begin position="345"/>
        <end position="365"/>
    </location>
</feature>
<reference evidence="11" key="1">
    <citation type="submission" date="2018-07" db="EMBL/GenBank/DDBJ databases">
        <title>Identification and expression analysis of two oligopeptide transporter encoding genes fvopt1 and fvopt2 from Flammulina velutipes.</title>
        <authorList>
            <person name="Huang Q."/>
            <person name="Han X."/>
            <person name="Xie B."/>
        </authorList>
    </citation>
    <scope>NUCLEOTIDE SEQUENCE</scope>
    <source>
        <strain evidence="11">FL19</strain>
    </source>
</reference>
<keyword evidence="7 10" id="KW-1133">Transmembrane helix</keyword>
<proteinExistence type="inferred from homology"/>
<evidence type="ECO:0000256" key="7">
    <source>
        <dbReference type="ARBA" id="ARBA00022989"/>
    </source>
</evidence>
<feature type="region of interest" description="Disordered" evidence="9">
    <location>
        <begin position="1"/>
        <end position="36"/>
    </location>
</feature>
<dbReference type="Pfam" id="PF03169">
    <property type="entry name" value="OPT"/>
    <property type="match status" value="1"/>
</dbReference>
<comment type="subcellular location">
    <subcellularLocation>
        <location evidence="1">Membrane</location>
        <topology evidence="1">Multi-pass membrane protein</topology>
    </subcellularLocation>
</comment>
<dbReference type="InterPro" id="IPR004813">
    <property type="entry name" value="OPT"/>
</dbReference>
<accession>A0A5B8WIW6</accession>
<feature type="transmembrane region" description="Helical" evidence="10">
    <location>
        <begin position="646"/>
        <end position="664"/>
    </location>
</feature>